<evidence type="ECO:0000313" key="19">
    <source>
        <dbReference type="EMBL" id="VEB06731.1"/>
    </source>
</evidence>
<dbReference type="EMBL" id="LR134162">
    <property type="protein sequence ID" value="VEB06731.1"/>
    <property type="molecule type" value="Genomic_DNA"/>
</dbReference>
<evidence type="ECO:0000256" key="7">
    <source>
        <dbReference type="ARBA" id="ARBA00022970"/>
    </source>
</evidence>
<dbReference type="PANTHER" id="PTHR43495:SF4">
    <property type="entry name" value="AROMATIC AMINO ACID TRANSPORT PROTEIN AROP"/>
    <property type="match status" value="1"/>
</dbReference>
<organism evidence="19 20">
    <name type="scientific">Klebsiella pneumoniae</name>
    <dbReference type="NCBI Taxonomy" id="573"/>
    <lineage>
        <taxon>Bacteria</taxon>
        <taxon>Pseudomonadati</taxon>
        <taxon>Pseudomonadota</taxon>
        <taxon>Gammaproteobacteria</taxon>
        <taxon>Enterobacterales</taxon>
        <taxon>Enterobacteriaceae</taxon>
        <taxon>Klebsiella/Raoultella group</taxon>
        <taxon>Klebsiella</taxon>
        <taxon>Klebsiella pneumoniae complex</taxon>
    </lineage>
</organism>
<dbReference type="GO" id="GO:0006865">
    <property type="term" value="P:amino acid transport"/>
    <property type="evidence" value="ECO:0007669"/>
    <property type="project" value="UniProtKB-KW"/>
</dbReference>
<keyword evidence="9 17" id="KW-0472">Membrane</keyword>
<dbReference type="Gene3D" id="1.20.1740.10">
    <property type="entry name" value="Amino acid/polyamine transporter I"/>
    <property type="match status" value="1"/>
</dbReference>
<keyword evidence="3" id="KW-0813">Transport</keyword>
<evidence type="ECO:0000256" key="15">
    <source>
        <dbReference type="ARBA" id="ARBA00048727"/>
    </source>
</evidence>
<dbReference type="Pfam" id="PF00324">
    <property type="entry name" value="AA_permease"/>
    <property type="match status" value="1"/>
</dbReference>
<evidence type="ECO:0000256" key="10">
    <source>
        <dbReference type="ARBA" id="ARBA00037317"/>
    </source>
</evidence>
<dbReference type="InterPro" id="IPR004841">
    <property type="entry name" value="AA-permease/SLC12A_dom"/>
</dbReference>
<proteinExistence type="inferred from homology"/>
<evidence type="ECO:0000256" key="5">
    <source>
        <dbReference type="ARBA" id="ARBA00022519"/>
    </source>
</evidence>
<evidence type="ECO:0000256" key="14">
    <source>
        <dbReference type="ARBA" id="ARBA00048394"/>
    </source>
</evidence>
<evidence type="ECO:0000256" key="11">
    <source>
        <dbReference type="ARBA" id="ARBA00040443"/>
    </source>
</evidence>
<evidence type="ECO:0000256" key="12">
    <source>
        <dbReference type="ARBA" id="ARBA00041728"/>
    </source>
</evidence>
<protein>
    <recommendedName>
        <fullName evidence="11">Aromatic amino acid transport protein AroP</fullName>
    </recommendedName>
    <alternativeName>
        <fullName evidence="12">Aromatic amino acid:H(+) symporter AroP</fullName>
    </alternativeName>
    <alternativeName>
        <fullName evidence="13">General aromatic amino acid permease</fullName>
    </alternativeName>
</protein>
<sequence>MQQQHKPHLLRGLNARHIRFIALGSAIGTGLFYGSASAIKAAGPAVLLAYLIGGAAVFIVMRALGEMAVAQPGFRLLRQLCPPVSRAAGRVYYRLDLHL</sequence>
<comment type="catalytic activity">
    <reaction evidence="16">
        <text>L-phenylalanine(in) + H(+)(in) = L-phenylalanine(out) + H(+)(out)</text>
        <dbReference type="Rhea" id="RHEA:28923"/>
        <dbReference type="ChEBI" id="CHEBI:15378"/>
        <dbReference type="ChEBI" id="CHEBI:58095"/>
    </reaction>
    <physiologicalReaction direction="right-to-left" evidence="16">
        <dbReference type="Rhea" id="RHEA:28925"/>
    </physiologicalReaction>
</comment>
<keyword evidence="5" id="KW-0997">Cell inner membrane</keyword>
<evidence type="ECO:0000256" key="4">
    <source>
        <dbReference type="ARBA" id="ARBA00022475"/>
    </source>
</evidence>
<comment type="catalytic activity">
    <reaction evidence="15">
        <text>L-tyrosine(in) + H(+)(in) = L-tyrosine(out) + H(+)(out)</text>
        <dbReference type="Rhea" id="RHEA:28875"/>
        <dbReference type="ChEBI" id="CHEBI:15378"/>
        <dbReference type="ChEBI" id="CHEBI:58315"/>
    </reaction>
    <physiologicalReaction direction="right-to-left" evidence="15">
        <dbReference type="Rhea" id="RHEA:28877"/>
    </physiologicalReaction>
</comment>
<evidence type="ECO:0000256" key="13">
    <source>
        <dbReference type="ARBA" id="ARBA00042267"/>
    </source>
</evidence>
<comment type="subcellular location">
    <subcellularLocation>
        <location evidence="1">Cell inner membrane</location>
        <topology evidence="1">Multi-pass membrane protein</topology>
    </subcellularLocation>
</comment>
<comment type="similarity">
    <text evidence="2">Belongs to the amino acid-polyamine-organocation (APC) superfamily. Amino acid transporter (AAT) (TC 2.A.3.1) family.</text>
</comment>
<dbReference type="PROSITE" id="PS00218">
    <property type="entry name" value="AMINO_ACID_PERMEASE_1"/>
    <property type="match status" value="1"/>
</dbReference>
<dbReference type="PANTHER" id="PTHR43495">
    <property type="entry name" value="GABA PERMEASE"/>
    <property type="match status" value="1"/>
</dbReference>
<evidence type="ECO:0000256" key="2">
    <source>
        <dbReference type="ARBA" id="ARBA00008583"/>
    </source>
</evidence>
<accession>A0A3S4KKK4</accession>
<evidence type="ECO:0000256" key="1">
    <source>
        <dbReference type="ARBA" id="ARBA00004429"/>
    </source>
</evidence>
<comment type="function">
    <text evidence="10">Permease that is involved in the active transport across the cytoplasmic membrane of all three aromatic amino acids, phenylalanine, tyrosine and tryptophan.</text>
</comment>
<feature type="transmembrane region" description="Helical" evidence="17">
    <location>
        <begin position="45"/>
        <end position="65"/>
    </location>
</feature>
<dbReference type="GO" id="GO:0005886">
    <property type="term" value="C:plasma membrane"/>
    <property type="evidence" value="ECO:0007669"/>
    <property type="project" value="UniProtKB-SubCell"/>
</dbReference>
<dbReference type="InterPro" id="IPR004840">
    <property type="entry name" value="Amino_acid_permease_CS"/>
</dbReference>
<reference evidence="19 20" key="1">
    <citation type="submission" date="2018-12" db="EMBL/GenBank/DDBJ databases">
        <authorList>
            <consortium name="Pathogen Informatics"/>
        </authorList>
    </citation>
    <scope>NUCLEOTIDE SEQUENCE [LARGE SCALE GENOMIC DNA]</scope>
    <source>
        <strain evidence="19 20">NCTC13635</strain>
    </source>
</reference>
<evidence type="ECO:0000256" key="3">
    <source>
        <dbReference type="ARBA" id="ARBA00022448"/>
    </source>
</evidence>
<keyword evidence="4" id="KW-1003">Cell membrane</keyword>
<evidence type="ECO:0000256" key="6">
    <source>
        <dbReference type="ARBA" id="ARBA00022692"/>
    </source>
</evidence>
<evidence type="ECO:0000256" key="9">
    <source>
        <dbReference type="ARBA" id="ARBA00023136"/>
    </source>
</evidence>
<feature type="domain" description="Amino acid permease/ SLC12A" evidence="18">
    <location>
        <begin position="17"/>
        <end position="72"/>
    </location>
</feature>
<dbReference type="AlphaFoldDB" id="A0A3S4KKK4"/>
<evidence type="ECO:0000259" key="18">
    <source>
        <dbReference type="Pfam" id="PF00324"/>
    </source>
</evidence>
<comment type="catalytic activity">
    <reaction evidence="14">
        <text>L-tryptophan(in) + H(+)(in) = L-tryptophan(out) + H(+)(out)</text>
        <dbReference type="Rhea" id="RHEA:28879"/>
        <dbReference type="ChEBI" id="CHEBI:15378"/>
        <dbReference type="ChEBI" id="CHEBI:57912"/>
    </reaction>
    <physiologicalReaction direction="right-to-left" evidence="14">
        <dbReference type="Rhea" id="RHEA:28881"/>
    </physiologicalReaction>
</comment>
<feature type="transmembrane region" description="Helical" evidence="17">
    <location>
        <begin position="20"/>
        <end position="39"/>
    </location>
</feature>
<evidence type="ECO:0000256" key="17">
    <source>
        <dbReference type="SAM" id="Phobius"/>
    </source>
</evidence>
<evidence type="ECO:0000256" key="16">
    <source>
        <dbReference type="ARBA" id="ARBA00048776"/>
    </source>
</evidence>
<name>A0A3S4KKK4_KLEPN</name>
<keyword evidence="7" id="KW-0029">Amino-acid transport</keyword>
<evidence type="ECO:0000256" key="8">
    <source>
        <dbReference type="ARBA" id="ARBA00022989"/>
    </source>
</evidence>
<evidence type="ECO:0000313" key="20">
    <source>
        <dbReference type="Proteomes" id="UP000282433"/>
    </source>
</evidence>
<keyword evidence="6 17" id="KW-0812">Transmembrane</keyword>
<dbReference type="GO" id="GO:0055085">
    <property type="term" value="P:transmembrane transport"/>
    <property type="evidence" value="ECO:0007669"/>
    <property type="project" value="InterPro"/>
</dbReference>
<dbReference type="Proteomes" id="UP000282433">
    <property type="component" value="Chromosome"/>
</dbReference>
<gene>
    <name evidence="19" type="primary">aroP_7</name>
    <name evidence="19" type="ORF">NCTC13635_06240</name>
</gene>
<keyword evidence="8 17" id="KW-1133">Transmembrane helix</keyword>